<dbReference type="STRING" id="93759.A0A1R3JTM4"/>
<dbReference type="GO" id="GO:0003723">
    <property type="term" value="F:RNA binding"/>
    <property type="evidence" value="ECO:0007669"/>
    <property type="project" value="InterPro"/>
</dbReference>
<dbReference type="Gene3D" id="1.25.40.10">
    <property type="entry name" value="Tetratricopeptide repeat domain"/>
    <property type="match status" value="4"/>
</dbReference>
<comment type="catalytic activity">
    <reaction evidence="12">
        <text>UMP + ATP = UDP + ADP</text>
        <dbReference type="Rhea" id="RHEA:24400"/>
        <dbReference type="ChEBI" id="CHEBI:30616"/>
        <dbReference type="ChEBI" id="CHEBI:57865"/>
        <dbReference type="ChEBI" id="CHEBI:58223"/>
        <dbReference type="ChEBI" id="CHEBI:456216"/>
        <dbReference type="EC" id="2.7.4.14"/>
    </reaction>
</comment>
<evidence type="ECO:0000256" key="13">
    <source>
        <dbReference type="PROSITE-ProRule" id="PRU00708"/>
    </source>
</evidence>
<feature type="repeat" description="PPR" evidence="13">
    <location>
        <begin position="579"/>
        <end position="613"/>
    </location>
</feature>
<dbReference type="GO" id="GO:0006221">
    <property type="term" value="P:pyrimidine nucleotide biosynthetic process"/>
    <property type="evidence" value="ECO:0007669"/>
    <property type="project" value="UniProtKB-KW"/>
</dbReference>
<dbReference type="PROSITE" id="PS51375">
    <property type="entry name" value="PPR"/>
    <property type="match status" value="3"/>
</dbReference>
<dbReference type="InterPro" id="IPR006266">
    <property type="entry name" value="UMP_CMP_kinase"/>
</dbReference>
<dbReference type="InterPro" id="IPR046960">
    <property type="entry name" value="PPR_At4g14850-like_plant"/>
</dbReference>
<reference evidence="15" key="1">
    <citation type="submission" date="2013-09" db="EMBL/GenBank/DDBJ databases">
        <title>Corchorus olitorius genome sequencing.</title>
        <authorList>
            <person name="Alam M."/>
            <person name="Haque M.S."/>
            <person name="Islam M.S."/>
            <person name="Emdad E.M."/>
            <person name="Islam M.M."/>
            <person name="Ahmed B."/>
            <person name="Halim A."/>
            <person name="Hossen Q.M.M."/>
            <person name="Hossain M.Z."/>
            <person name="Ahmed R."/>
            <person name="Khan M.M."/>
            <person name="Islam R."/>
            <person name="Rashid M.M."/>
            <person name="Khan S.A."/>
            <person name="Rahman M.S."/>
            <person name="Alam M."/>
            <person name="Yahiya A.S."/>
            <person name="Khan M.S."/>
            <person name="Azam M.S."/>
            <person name="Haque T."/>
            <person name="Lashkar M.Z.H."/>
            <person name="Akhand A.I."/>
            <person name="Morshed G."/>
            <person name="Roy S."/>
            <person name="Uddin K.S."/>
            <person name="Rabeya T."/>
            <person name="Hossain A.S."/>
            <person name="Chowdhury A."/>
            <person name="Snigdha A.R."/>
            <person name="Mortoza M.S."/>
            <person name="Matin S.A."/>
            <person name="Hoque S.M.E."/>
            <person name="Islam M.K."/>
            <person name="Roy D.K."/>
            <person name="Haider R."/>
            <person name="Moosa M.M."/>
            <person name="Elias S.M."/>
            <person name="Hasan A.M."/>
            <person name="Jahan S."/>
            <person name="Shafiuddin M."/>
            <person name="Mahmood N."/>
            <person name="Shommy N.S."/>
        </authorList>
    </citation>
    <scope>NUCLEOTIDE SEQUENCE [LARGE SCALE GENOMIC DNA]</scope>
    <source>
        <strain evidence="15">cv. O-4</strain>
    </source>
</reference>
<dbReference type="FunFam" id="1.25.40.10:FF:000729">
    <property type="entry name" value="Pentatricopeptide repeat-containing protein At4g25270, chloroplastic"/>
    <property type="match status" value="1"/>
</dbReference>
<dbReference type="NCBIfam" id="TIGR01359">
    <property type="entry name" value="UMP_CMP_kin_fam"/>
    <property type="match status" value="1"/>
</dbReference>
<evidence type="ECO:0000256" key="2">
    <source>
        <dbReference type="ARBA" id="ARBA00012955"/>
    </source>
</evidence>
<evidence type="ECO:0000256" key="1">
    <source>
        <dbReference type="ARBA" id="ARBA00007220"/>
    </source>
</evidence>
<keyword evidence="4" id="KW-0808">Transferase</keyword>
<keyword evidence="10" id="KW-0539">Nucleus</keyword>
<evidence type="ECO:0000256" key="9">
    <source>
        <dbReference type="ARBA" id="ARBA00022975"/>
    </source>
</evidence>
<organism evidence="14 15">
    <name type="scientific">Corchorus olitorius</name>
    <dbReference type="NCBI Taxonomy" id="93759"/>
    <lineage>
        <taxon>Eukaryota</taxon>
        <taxon>Viridiplantae</taxon>
        <taxon>Streptophyta</taxon>
        <taxon>Embryophyta</taxon>
        <taxon>Tracheophyta</taxon>
        <taxon>Spermatophyta</taxon>
        <taxon>Magnoliopsida</taxon>
        <taxon>eudicotyledons</taxon>
        <taxon>Gunneridae</taxon>
        <taxon>Pentapetalae</taxon>
        <taxon>rosids</taxon>
        <taxon>malvids</taxon>
        <taxon>Malvales</taxon>
        <taxon>Malvaceae</taxon>
        <taxon>Grewioideae</taxon>
        <taxon>Apeibeae</taxon>
        <taxon>Corchorus</taxon>
    </lineage>
</organism>
<dbReference type="AlphaFoldDB" id="A0A1R3JTM4"/>
<evidence type="ECO:0000313" key="14">
    <source>
        <dbReference type="EMBL" id="OMO98101.1"/>
    </source>
</evidence>
<accession>A0A1R3JTM4</accession>
<dbReference type="GO" id="GO:0005524">
    <property type="term" value="F:ATP binding"/>
    <property type="evidence" value="ECO:0007669"/>
    <property type="project" value="UniProtKB-KW"/>
</dbReference>
<dbReference type="InterPro" id="IPR027417">
    <property type="entry name" value="P-loop_NTPase"/>
</dbReference>
<evidence type="ECO:0000256" key="11">
    <source>
        <dbReference type="ARBA" id="ARBA00031517"/>
    </source>
</evidence>
<dbReference type="FunFam" id="1.25.40.10:FF:001788">
    <property type="entry name" value="Pentatricopeptide repeat-containing protein At4g25270, chloroplastic"/>
    <property type="match status" value="1"/>
</dbReference>
<keyword evidence="8" id="KW-0067">ATP-binding</keyword>
<keyword evidence="9" id="KW-0665">Pyrimidine biosynthesis</keyword>
<dbReference type="PANTHER" id="PTHR47926:SF515">
    <property type="entry name" value="UMP-CMP KINASE"/>
    <property type="match status" value="1"/>
</dbReference>
<evidence type="ECO:0000256" key="3">
    <source>
        <dbReference type="ARBA" id="ARBA00022490"/>
    </source>
</evidence>
<dbReference type="EC" id="2.7.4.3" evidence="2"/>
<dbReference type="Pfam" id="PF20431">
    <property type="entry name" value="E_motif"/>
    <property type="match status" value="1"/>
</dbReference>
<dbReference type="InterPro" id="IPR002885">
    <property type="entry name" value="PPR_rpt"/>
</dbReference>
<evidence type="ECO:0000256" key="8">
    <source>
        <dbReference type="ARBA" id="ARBA00022840"/>
    </source>
</evidence>
<gene>
    <name evidence="14" type="ORF">COLO4_14147</name>
</gene>
<keyword evidence="5" id="KW-0677">Repeat</keyword>
<dbReference type="PROSITE" id="PS00113">
    <property type="entry name" value="ADENYLATE_KINASE"/>
    <property type="match status" value="1"/>
</dbReference>
<dbReference type="Pfam" id="PF13041">
    <property type="entry name" value="PPR_2"/>
    <property type="match status" value="3"/>
</dbReference>
<evidence type="ECO:0000256" key="4">
    <source>
        <dbReference type="ARBA" id="ARBA00022679"/>
    </source>
</evidence>
<comment type="similarity">
    <text evidence="1">Belongs to the adenylate kinase family.</text>
</comment>
<dbReference type="SUPFAM" id="SSF52540">
    <property type="entry name" value="P-loop containing nucleoside triphosphate hydrolases"/>
    <property type="match status" value="1"/>
</dbReference>
<dbReference type="PANTHER" id="PTHR47926">
    <property type="entry name" value="PENTATRICOPEPTIDE REPEAT-CONTAINING PROTEIN"/>
    <property type="match status" value="1"/>
</dbReference>
<dbReference type="EMBL" id="AWUE01015381">
    <property type="protein sequence ID" value="OMO98101.1"/>
    <property type="molecule type" value="Genomic_DNA"/>
</dbReference>
<keyword evidence="15" id="KW-1185">Reference proteome</keyword>
<dbReference type="InterPro" id="IPR046848">
    <property type="entry name" value="E_motif"/>
</dbReference>
<comment type="caution">
    <text evidence="14">The sequence shown here is derived from an EMBL/GenBank/DDBJ whole genome shotgun (WGS) entry which is preliminary data.</text>
</comment>
<dbReference type="Pfam" id="PF00406">
    <property type="entry name" value="ADK"/>
    <property type="match status" value="1"/>
</dbReference>
<dbReference type="Proteomes" id="UP000187203">
    <property type="component" value="Unassembled WGS sequence"/>
</dbReference>
<dbReference type="OrthoDB" id="1882394at2759"/>
<evidence type="ECO:0000256" key="7">
    <source>
        <dbReference type="ARBA" id="ARBA00022777"/>
    </source>
</evidence>
<dbReference type="HAMAP" id="MF_00235">
    <property type="entry name" value="Adenylate_kinase_Adk"/>
    <property type="match status" value="1"/>
</dbReference>
<dbReference type="InterPro" id="IPR000850">
    <property type="entry name" value="Adenylat/UMP-CMP_kin"/>
</dbReference>
<dbReference type="NCBIfam" id="TIGR00756">
    <property type="entry name" value="PPR"/>
    <property type="match status" value="3"/>
</dbReference>
<dbReference type="GO" id="GO:0009451">
    <property type="term" value="P:RNA modification"/>
    <property type="evidence" value="ECO:0007669"/>
    <property type="project" value="InterPro"/>
</dbReference>
<dbReference type="Pfam" id="PF01535">
    <property type="entry name" value="PPR"/>
    <property type="match status" value="2"/>
</dbReference>
<evidence type="ECO:0000256" key="6">
    <source>
        <dbReference type="ARBA" id="ARBA00022741"/>
    </source>
</evidence>
<dbReference type="Gene3D" id="3.40.50.300">
    <property type="entry name" value="P-loop containing nucleotide triphosphate hydrolases"/>
    <property type="match status" value="1"/>
</dbReference>
<dbReference type="GO" id="GO:0004017">
    <property type="term" value="F:AMP kinase activity"/>
    <property type="evidence" value="ECO:0007669"/>
    <property type="project" value="UniProtKB-EC"/>
</dbReference>
<dbReference type="SUPFAM" id="SSF48452">
    <property type="entry name" value="TPR-like"/>
    <property type="match status" value="1"/>
</dbReference>
<protein>
    <recommendedName>
        <fullName evidence="2">adenylate kinase</fullName>
        <ecNumber evidence="2">2.7.4.3</ecNumber>
    </recommendedName>
    <alternativeName>
        <fullName evidence="11">ATP:AMP phosphotransferase</fullName>
    </alternativeName>
</protein>
<evidence type="ECO:0000256" key="12">
    <source>
        <dbReference type="ARBA" id="ARBA00048116"/>
    </source>
</evidence>
<sequence>MWRRVASLSSSLISSSNSSFLGQVLVSSFSAPIFIKKNQTAYRFNIWESLTTGISQQANGAVGSKERTPFITFVLGGPGSGKGTQCIKIVETFGFKHLSAGDLLRREIACNTADGAMILDTIKEGKIVPSEVTVKLIQKEIESSDNHKILIDGFPRSEENRIAFEKIIGAEPNIVLFFDCPEEEMVKRVLSRNQGRVDDNIDTIRKRLKVFEALNLPVINYYSQRGKLYTINAVGTVDEIFEQVRPVFNSFESNPKMVALLSPSFHSTTLTFHCSSKGKKNKRREQLNRKQLQKSKRIAFPFPESSPTPLLINYKPFTQTRLQALDAVVQDLEASVEKGIKIDTEIFASLLETCYQLNSIDHGIKVHSLIPKTLLRRNTGISSKLLRLYASCGHIESAHQVFDEMYKRNESAFPWNSLISGYAELGQYEDALALYFQMEEEGVEPDRFTFPRALKACAGIGMIQIGEAVHRDVVRKGFGNDGFVLNALCDMYAKCGDIVKARRVFDSIIYKDMVSWNSMLTSYIRHGLLFEALEVFRGMIEEGFDPDPVAISTVLSGFSSLKIAAQIHGWVLRRGIEWNLSVVNALVLVYSKHEKFDQASWLFHWMPERDIVSWNSIISGHCKHQQALKYFEQMESSGTSPDTITFVAILSVCAHLGLVKDGEQLFSLMRKKYAINPTMEHYACMVNLYGRAGMIDEAYNLIVERMEFDAGPTVWGALLYACSVHGNVDIGEIAARNLFELEPDNEHNFELLMKIYSNAGRLEDVERRACGNSPDFTQQFKALIIFNTNQTLRQVVQNIGIALVDWFRTFGLILLGAESKKELMDNGL</sequence>
<evidence type="ECO:0000256" key="10">
    <source>
        <dbReference type="ARBA" id="ARBA00023242"/>
    </source>
</evidence>
<proteinExistence type="inferred from homology"/>
<dbReference type="InterPro" id="IPR011990">
    <property type="entry name" value="TPR-like_helical_dom_sf"/>
</dbReference>
<keyword evidence="6" id="KW-0547">Nucleotide-binding</keyword>
<dbReference type="InterPro" id="IPR033690">
    <property type="entry name" value="Adenylat_kinase_CS"/>
</dbReference>
<dbReference type="GO" id="GO:0006207">
    <property type="term" value="P:'de novo' pyrimidine nucleobase biosynthetic process"/>
    <property type="evidence" value="ECO:0007669"/>
    <property type="project" value="InterPro"/>
</dbReference>
<feature type="repeat" description="PPR" evidence="13">
    <location>
        <begin position="411"/>
        <end position="445"/>
    </location>
</feature>
<keyword evidence="7 14" id="KW-0418">Kinase</keyword>
<name>A0A1R3JTM4_9ROSI</name>
<dbReference type="PRINTS" id="PR00094">
    <property type="entry name" value="ADENYLTKNASE"/>
</dbReference>
<evidence type="ECO:0000313" key="15">
    <source>
        <dbReference type="Proteomes" id="UP000187203"/>
    </source>
</evidence>
<dbReference type="CDD" id="cd01428">
    <property type="entry name" value="ADK"/>
    <property type="match status" value="1"/>
</dbReference>
<feature type="repeat" description="PPR" evidence="13">
    <location>
        <begin position="512"/>
        <end position="546"/>
    </location>
</feature>
<dbReference type="FunFam" id="1.25.40.10:FF:000285">
    <property type="entry name" value="Pentatricopeptide repeat-containing protein, chloroplastic"/>
    <property type="match status" value="1"/>
</dbReference>
<keyword evidence="3" id="KW-0963">Cytoplasm</keyword>
<evidence type="ECO:0000256" key="5">
    <source>
        <dbReference type="ARBA" id="ARBA00022737"/>
    </source>
</evidence>